<dbReference type="InterPro" id="IPR029035">
    <property type="entry name" value="DHS-like_NAD/FAD-binding_dom"/>
</dbReference>
<dbReference type="EMBL" id="CAESAI010000002">
    <property type="protein sequence ID" value="CAB4330771.1"/>
    <property type="molecule type" value="Genomic_DNA"/>
</dbReference>
<dbReference type="GO" id="GO:0000287">
    <property type="term" value="F:magnesium ion binding"/>
    <property type="evidence" value="ECO:0007669"/>
    <property type="project" value="InterPro"/>
</dbReference>
<name>A0A6J6QA30_9ZZZZ</name>
<dbReference type="Gene3D" id="3.40.50.970">
    <property type="match status" value="2"/>
</dbReference>
<dbReference type="InterPro" id="IPR045229">
    <property type="entry name" value="TPP_enz"/>
</dbReference>
<feature type="domain" description="Thiamine pyrophosphate enzyme N-terminal TPP-binding" evidence="6">
    <location>
        <begin position="1"/>
        <end position="123"/>
    </location>
</feature>
<dbReference type="SUPFAM" id="SSF52467">
    <property type="entry name" value="DHS-like NAD/FAD-binding domain"/>
    <property type="match status" value="1"/>
</dbReference>
<comment type="similarity">
    <text evidence="1 3">Belongs to the TPP enzyme family.</text>
</comment>
<protein>
    <submittedName>
        <fullName evidence="9">Unannotated protein</fullName>
    </submittedName>
</protein>
<feature type="domain" description="Thiamine pyrophosphate enzyme central" evidence="4">
    <location>
        <begin position="195"/>
        <end position="329"/>
    </location>
</feature>
<proteinExistence type="inferred from homology"/>
<dbReference type="InterPro" id="IPR029061">
    <property type="entry name" value="THDP-binding"/>
</dbReference>
<dbReference type="CDD" id="cd00568">
    <property type="entry name" value="TPP_enzymes"/>
    <property type="match status" value="1"/>
</dbReference>
<feature type="domain" description="Thiamine pyrophosphate enzyme TPP-binding" evidence="5">
    <location>
        <begin position="393"/>
        <end position="542"/>
    </location>
</feature>
<dbReference type="GO" id="GO:0009097">
    <property type="term" value="P:isoleucine biosynthetic process"/>
    <property type="evidence" value="ECO:0007669"/>
    <property type="project" value="TreeGrafter"/>
</dbReference>
<dbReference type="CDD" id="cd07035">
    <property type="entry name" value="TPP_PYR_POX_like"/>
    <property type="match status" value="1"/>
</dbReference>
<dbReference type="SUPFAM" id="SSF52518">
    <property type="entry name" value="Thiamin diphosphate-binding fold (THDP-binding)"/>
    <property type="match status" value="2"/>
</dbReference>
<evidence type="ECO:0000313" key="12">
    <source>
        <dbReference type="EMBL" id="CAB5047530.1"/>
    </source>
</evidence>
<dbReference type="EMBL" id="CAEZYC010000020">
    <property type="protein sequence ID" value="CAB4704824.1"/>
    <property type="molecule type" value="Genomic_DNA"/>
</dbReference>
<evidence type="ECO:0000256" key="2">
    <source>
        <dbReference type="ARBA" id="ARBA00023052"/>
    </source>
</evidence>
<reference evidence="9" key="1">
    <citation type="submission" date="2020-05" db="EMBL/GenBank/DDBJ databases">
        <authorList>
            <person name="Chiriac C."/>
            <person name="Salcher M."/>
            <person name="Ghai R."/>
            <person name="Kavagutti S V."/>
        </authorList>
    </citation>
    <scope>NUCLEOTIDE SEQUENCE</scope>
</reference>
<dbReference type="PANTHER" id="PTHR18968">
    <property type="entry name" value="THIAMINE PYROPHOSPHATE ENZYMES"/>
    <property type="match status" value="1"/>
</dbReference>
<dbReference type="InterPro" id="IPR000399">
    <property type="entry name" value="TPP-bd_CS"/>
</dbReference>
<dbReference type="GO" id="GO:0009099">
    <property type="term" value="P:L-valine biosynthetic process"/>
    <property type="evidence" value="ECO:0007669"/>
    <property type="project" value="TreeGrafter"/>
</dbReference>
<dbReference type="Pfam" id="PF02775">
    <property type="entry name" value="TPP_enzyme_C"/>
    <property type="match status" value="1"/>
</dbReference>
<dbReference type="Pfam" id="PF00205">
    <property type="entry name" value="TPP_enzyme_M"/>
    <property type="match status" value="1"/>
</dbReference>
<evidence type="ECO:0000259" key="4">
    <source>
        <dbReference type="Pfam" id="PF00205"/>
    </source>
</evidence>
<evidence type="ECO:0000313" key="11">
    <source>
        <dbReference type="EMBL" id="CAB5012905.1"/>
    </source>
</evidence>
<evidence type="ECO:0000313" key="8">
    <source>
        <dbReference type="EMBL" id="CAB4338749.1"/>
    </source>
</evidence>
<evidence type="ECO:0000259" key="6">
    <source>
        <dbReference type="Pfam" id="PF02776"/>
    </source>
</evidence>
<evidence type="ECO:0000256" key="3">
    <source>
        <dbReference type="RuleBase" id="RU362132"/>
    </source>
</evidence>
<dbReference type="InterPro" id="IPR012001">
    <property type="entry name" value="Thiamin_PyroP_enz_TPP-bd_dom"/>
</dbReference>
<dbReference type="GO" id="GO:0030976">
    <property type="term" value="F:thiamine pyrophosphate binding"/>
    <property type="evidence" value="ECO:0007669"/>
    <property type="project" value="InterPro"/>
</dbReference>
<evidence type="ECO:0000313" key="7">
    <source>
        <dbReference type="EMBL" id="CAB4330771.1"/>
    </source>
</evidence>
<evidence type="ECO:0000256" key="1">
    <source>
        <dbReference type="ARBA" id="ARBA00007812"/>
    </source>
</evidence>
<evidence type="ECO:0000313" key="9">
    <source>
        <dbReference type="EMBL" id="CAB4704824.1"/>
    </source>
</evidence>
<dbReference type="InterPro" id="IPR011766">
    <property type="entry name" value="TPP_enzyme_TPP-bd"/>
</dbReference>
<dbReference type="GO" id="GO:0050660">
    <property type="term" value="F:flavin adenine dinucleotide binding"/>
    <property type="evidence" value="ECO:0007669"/>
    <property type="project" value="TreeGrafter"/>
</dbReference>
<dbReference type="EMBL" id="CAFBPK010000004">
    <property type="protein sequence ID" value="CAB5012905.1"/>
    <property type="molecule type" value="Genomic_DNA"/>
</dbReference>
<dbReference type="GO" id="GO:0005948">
    <property type="term" value="C:acetolactate synthase complex"/>
    <property type="evidence" value="ECO:0007669"/>
    <property type="project" value="TreeGrafter"/>
</dbReference>
<dbReference type="EMBL" id="CAESAD010000004">
    <property type="protein sequence ID" value="CAB4338749.1"/>
    <property type="molecule type" value="Genomic_DNA"/>
</dbReference>
<evidence type="ECO:0000313" key="10">
    <source>
        <dbReference type="EMBL" id="CAB4794945.1"/>
    </source>
</evidence>
<dbReference type="InterPro" id="IPR012000">
    <property type="entry name" value="Thiamin_PyroP_enz_cen_dom"/>
</dbReference>
<dbReference type="PROSITE" id="PS00187">
    <property type="entry name" value="TPP_ENZYMES"/>
    <property type="match status" value="1"/>
</dbReference>
<dbReference type="GO" id="GO:0003984">
    <property type="term" value="F:acetolactate synthase activity"/>
    <property type="evidence" value="ECO:0007669"/>
    <property type="project" value="TreeGrafter"/>
</dbReference>
<dbReference type="PANTHER" id="PTHR18968:SF142">
    <property type="entry name" value="ACETOLACTATE SYNTHASE"/>
    <property type="match status" value="1"/>
</dbReference>
<organism evidence="9">
    <name type="scientific">freshwater metagenome</name>
    <dbReference type="NCBI Taxonomy" id="449393"/>
    <lineage>
        <taxon>unclassified sequences</taxon>
        <taxon>metagenomes</taxon>
        <taxon>ecological metagenomes</taxon>
    </lineage>
</organism>
<dbReference type="Pfam" id="PF02776">
    <property type="entry name" value="TPP_enzyme_N"/>
    <property type="match status" value="1"/>
</dbReference>
<dbReference type="EMBL" id="CAFAAO010000002">
    <property type="protein sequence ID" value="CAB4794945.1"/>
    <property type="molecule type" value="Genomic_DNA"/>
</dbReference>
<evidence type="ECO:0000259" key="5">
    <source>
        <dbReference type="Pfam" id="PF02775"/>
    </source>
</evidence>
<gene>
    <name evidence="9" type="ORF">UFOPK2648_00526</name>
    <name evidence="10" type="ORF">UFOPK3037_00210</name>
    <name evidence="7" type="ORF">UFOPK3406_00162</name>
    <name evidence="8" type="ORF">UFOPK3925_00797</name>
    <name evidence="11" type="ORF">UFOPK4097_00433</name>
    <name evidence="12" type="ORF">UFOPK4301_00543</name>
</gene>
<keyword evidence="2 3" id="KW-0786">Thiamine pyrophosphate</keyword>
<dbReference type="AlphaFoldDB" id="A0A6J6QA30"/>
<accession>A0A6J6QA30</accession>
<sequence>MKYSDQLVQWLKSEGFTHCFFVAGGNIMHLLNSVRNEMTCIPFVNEVGAAIAVESFNETSNSKNEKAFVLVTAGPGLTNAITGISGAWLESRELLVIGGQVKSSDLKEKEMRQRGIQEIDGVELVSTITKDAIRITKPISRELFLSTVKKGSTGRKGPVFIEICLDAQANPPLDEVSPNQEENSTSKAAQILDDKTLDLIKNSKRPVLLIGGGVGFDFAQNHSEDFKNLGIPLMTTWNGADRISSINPLYFGRPNTWGQRSANILIQQSDLVLAVGTRLGLQQTGFAWEEFVPNGKVIQIDIDKSELDKGHPTIEHGINVDATEFLKALFTSANDLELDFSTWKEFCNEVKGALPLTDPENITRPGFVDPYLFGMAISGVANPDAVIVPCSSGSSFTVLMQTLSQSGSQRIISSKGLASMGYGLSTAIGSAFANPGKQIFLVEGDGGFAQNLQELGTVAANNLPIKIFIWANNGYASIRMTQRNYFDGAWVGCDSETGLGLPDLELLAKTYGISYLRMTENIFNEQGIVNILAAPGPAIIEVPIDPEQTFYPKITSSVQPDGSMKSNPLHLMNPELSKKIAKQVFKYL</sequence>
<dbReference type="EMBL" id="CAFBQG010000049">
    <property type="protein sequence ID" value="CAB5047530.1"/>
    <property type="molecule type" value="Genomic_DNA"/>
</dbReference>
<dbReference type="Gene3D" id="3.40.50.1220">
    <property type="entry name" value="TPP-binding domain"/>
    <property type="match status" value="1"/>
</dbReference>